<sequence length="72" mass="8387">VIFQVPALESRRRNEFWVERSKVGTNRAEGGKYPVRWPNTRPGINQFWAPEKQRGARAQQLNPRSGILVLDR</sequence>
<dbReference type="Proteomes" id="UP001154282">
    <property type="component" value="Unassembled WGS sequence"/>
</dbReference>
<feature type="non-terminal residue" evidence="1">
    <location>
        <position position="1"/>
    </location>
</feature>
<comment type="caution">
    <text evidence="1">The sequence shown here is derived from an EMBL/GenBank/DDBJ whole genome shotgun (WGS) entry which is preliminary data.</text>
</comment>
<dbReference type="EMBL" id="CAMGYJ010000007">
    <property type="protein sequence ID" value="CAI0445454.1"/>
    <property type="molecule type" value="Genomic_DNA"/>
</dbReference>
<feature type="non-terminal residue" evidence="1">
    <location>
        <position position="72"/>
    </location>
</feature>
<dbReference type="AlphaFoldDB" id="A0AAV0MHB7"/>
<name>A0AAV0MHB7_9ROSI</name>
<organism evidence="1 2">
    <name type="scientific">Linum tenue</name>
    <dbReference type="NCBI Taxonomy" id="586396"/>
    <lineage>
        <taxon>Eukaryota</taxon>
        <taxon>Viridiplantae</taxon>
        <taxon>Streptophyta</taxon>
        <taxon>Embryophyta</taxon>
        <taxon>Tracheophyta</taxon>
        <taxon>Spermatophyta</taxon>
        <taxon>Magnoliopsida</taxon>
        <taxon>eudicotyledons</taxon>
        <taxon>Gunneridae</taxon>
        <taxon>Pentapetalae</taxon>
        <taxon>rosids</taxon>
        <taxon>fabids</taxon>
        <taxon>Malpighiales</taxon>
        <taxon>Linaceae</taxon>
        <taxon>Linum</taxon>
    </lineage>
</organism>
<gene>
    <name evidence="1" type="ORF">LITE_LOCUS28563</name>
</gene>
<proteinExistence type="predicted"/>
<reference evidence="1" key="1">
    <citation type="submission" date="2022-08" db="EMBL/GenBank/DDBJ databases">
        <authorList>
            <person name="Gutierrez-Valencia J."/>
        </authorList>
    </citation>
    <scope>NUCLEOTIDE SEQUENCE</scope>
</reference>
<protein>
    <submittedName>
        <fullName evidence="1">Uncharacterized protein</fullName>
    </submittedName>
</protein>
<accession>A0AAV0MHB7</accession>
<evidence type="ECO:0000313" key="2">
    <source>
        <dbReference type="Proteomes" id="UP001154282"/>
    </source>
</evidence>
<evidence type="ECO:0000313" key="1">
    <source>
        <dbReference type="EMBL" id="CAI0445454.1"/>
    </source>
</evidence>
<keyword evidence="2" id="KW-1185">Reference proteome</keyword>